<evidence type="ECO:0000256" key="2">
    <source>
        <dbReference type="ARBA" id="ARBA00022723"/>
    </source>
</evidence>
<dbReference type="Pfam" id="PF07227">
    <property type="entry name" value="PHD_Oberon"/>
    <property type="match status" value="1"/>
</dbReference>
<proteinExistence type="predicted"/>
<evidence type="ECO:0008006" key="11">
    <source>
        <dbReference type="Google" id="ProtNLM"/>
    </source>
</evidence>
<name>A0A9Q1MM75_9SOLA</name>
<dbReference type="PANTHER" id="PTHR33345:SF2">
    <property type="entry name" value="OBERON-LIKE PHD FINGER DOMAIN-CONTAINING PROTEIN"/>
    <property type="match status" value="1"/>
</dbReference>
<dbReference type="InterPro" id="IPR055508">
    <property type="entry name" value="DUF7081"/>
</dbReference>
<evidence type="ECO:0000259" key="8">
    <source>
        <dbReference type="Pfam" id="PF23299"/>
    </source>
</evidence>
<accession>A0A9Q1MM75</accession>
<sequence>MSAKKEAEEIDTLVASNGNTSIINETGFHLYPVSANDYGEGLPYAPEDWPNAGDKWGWRAGKRATTSGYFRDRHLYLPKHYHVLKDGKKNAFRSRLSVEQYLQSEFPSMDINKFFASFSWMIPSKQTPNPKGDSVMKEKATSSGTKMEPPPSDSPLGAITCKAGNRICSSLTAEKPFPETIFCDICCSGPGFCRDCCCILCCKTINSDYDRYSYIRCQATVVDGYICGHIAHVDCALRAYMAGTVGGSISLDAEYFCRYCDSRTDLVSHALKLLNICTSVASRADIEKILNVAICILRGSQKSSGKQLLHRIESTLAKLASGICIEDVFNKECCVDSTAKSGTLLVQNPSRKQKTLNDFFPSI</sequence>
<evidence type="ECO:0000256" key="3">
    <source>
        <dbReference type="ARBA" id="ARBA00022771"/>
    </source>
</evidence>
<evidence type="ECO:0000256" key="6">
    <source>
        <dbReference type="SAM" id="MobiDB-lite"/>
    </source>
</evidence>
<gene>
    <name evidence="9" type="ORF">K7X08_032017</name>
</gene>
<feature type="region of interest" description="Disordered" evidence="6">
    <location>
        <begin position="127"/>
        <end position="153"/>
    </location>
</feature>
<keyword evidence="4" id="KW-0862">Zinc</keyword>
<reference evidence="10" key="1">
    <citation type="journal article" date="2023" name="Proc. Natl. Acad. Sci. U.S.A.">
        <title>Genomic and structural basis for evolution of tropane alkaloid biosynthesis.</title>
        <authorList>
            <person name="Wanga Y.-J."/>
            <person name="Taina T."/>
            <person name="Yua J.-Y."/>
            <person name="Lia J."/>
            <person name="Xua B."/>
            <person name="Chenc J."/>
            <person name="D'Auriad J.C."/>
            <person name="Huanga J.-P."/>
            <person name="Huanga S.-X."/>
        </authorList>
    </citation>
    <scope>NUCLEOTIDE SEQUENCE [LARGE SCALE GENOMIC DNA]</scope>
    <source>
        <strain evidence="10">cv. KIB-2019</strain>
    </source>
</reference>
<dbReference type="GO" id="GO:0005634">
    <property type="term" value="C:nucleus"/>
    <property type="evidence" value="ECO:0007669"/>
    <property type="project" value="UniProtKB-SubCell"/>
</dbReference>
<dbReference type="InterPro" id="IPR032881">
    <property type="entry name" value="Oberon-like_PHD"/>
</dbReference>
<keyword evidence="3" id="KW-0863">Zinc-finger</keyword>
<evidence type="ECO:0000256" key="1">
    <source>
        <dbReference type="ARBA" id="ARBA00004123"/>
    </source>
</evidence>
<evidence type="ECO:0000256" key="5">
    <source>
        <dbReference type="ARBA" id="ARBA00023242"/>
    </source>
</evidence>
<keyword evidence="2" id="KW-0479">Metal-binding</keyword>
<dbReference type="AlphaFoldDB" id="A0A9Q1MM75"/>
<evidence type="ECO:0000313" key="10">
    <source>
        <dbReference type="Proteomes" id="UP001152561"/>
    </source>
</evidence>
<dbReference type="Pfam" id="PF23299">
    <property type="entry name" value="DUF7081"/>
    <property type="match status" value="1"/>
</dbReference>
<dbReference type="EMBL" id="JAJAGQ010000005">
    <property type="protein sequence ID" value="KAJ8563565.1"/>
    <property type="molecule type" value="Genomic_DNA"/>
</dbReference>
<comment type="subcellular location">
    <subcellularLocation>
        <location evidence="1">Nucleus</location>
    </subcellularLocation>
</comment>
<evidence type="ECO:0000313" key="9">
    <source>
        <dbReference type="EMBL" id="KAJ8563565.1"/>
    </source>
</evidence>
<feature type="domain" description="Oberon-like PHD finger" evidence="7">
    <location>
        <begin position="164"/>
        <end position="295"/>
    </location>
</feature>
<organism evidence="9 10">
    <name type="scientific">Anisodus acutangulus</name>
    <dbReference type="NCBI Taxonomy" id="402998"/>
    <lineage>
        <taxon>Eukaryota</taxon>
        <taxon>Viridiplantae</taxon>
        <taxon>Streptophyta</taxon>
        <taxon>Embryophyta</taxon>
        <taxon>Tracheophyta</taxon>
        <taxon>Spermatophyta</taxon>
        <taxon>Magnoliopsida</taxon>
        <taxon>eudicotyledons</taxon>
        <taxon>Gunneridae</taxon>
        <taxon>Pentapetalae</taxon>
        <taxon>asterids</taxon>
        <taxon>lamiids</taxon>
        <taxon>Solanales</taxon>
        <taxon>Solanaceae</taxon>
        <taxon>Solanoideae</taxon>
        <taxon>Hyoscyameae</taxon>
        <taxon>Anisodus</taxon>
    </lineage>
</organism>
<dbReference type="OrthoDB" id="1286882at2759"/>
<evidence type="ECO:0000259" key="7">
    <source>
        <dbReference type="Pfam" id="PF07227"/>
    </source>
</evidence>
<evidence type="ECO:0000256" key="4">
    <source>
        <dbReference type="ARBA" id="ARBA00022833"/>
    </source>
</evidence>
<comment type="caution">
    <text evidence="9">The sequence shown here is derived from an EMBL/GenBank/DDBJ whole genome shotgun (WGS) entry which is preliminary data.</text>
</comment>
<dbReference type="Proteomes" id="UP001152561">
    <property type="component" value="Unassembled WGS sequence"/>
</dbReference>
<protein>
    <recommendedName>
        <fullName evidence="11">Oberon PHD finger domain-containing protein</fullName>
    </recommendedName>
</protein>
<dbReference type="GO" id="GO:0008270">
    <property type="term" value="F:zinc ion binding"/>
    <property type="evidence" value="ECO:0007669"/>
    <property type="project" value="UniProtKB-KW"/>
</dbReference>
<dbReference type="PANTHER" id="PTHR33345">
    <property type="entry name" value="ADAPTER PROTEIN, PUTATIVE-RELATED"/>
    <property type="match status" value="1"/>
</dbReference>
<keyword evidence="5" id="KW-0539">Nucleus</keyword>
<feature type="domain" description="DUF7081" evidence="8">
    <location>
        <begin position="32"/>
        <end position="124"/>
    </location>
</feature>
<keyword evidence="10" id="KW-1185">Reference proteome</keyword>